<evidence type="ECO:0000313" key="8">
    <source>
        <dbReference type="Proteomes" id="UP001596161"/>
    </source>
</evidence>
<feature type="chain" id="PRO_5046438935" description="peptide-methionine (R)-S-oxide reductase" evidence="5">
    <location>
        <begin position="18"/>
        <end position="178"/>
    </location>
</feature>
<dbReference type="Proteomes" id="UP001596161">
    <property type="component" value="Unassembled WGS sequence"/>
</dbReference>
<proteinExistence type="predicted"/>
<keyword evidence="8" id="KW-1185">Reference proteome</keyword>
<dbReference type="NCBIfam" id="TIGR00357">
    <property type="entry name" value="peptide-methionine (R)-S-oxide reductase MsrB"/>
    <property type="match status" value="1"/>
</dbReference>
<keyword evidence="5" id="KW-0732">Signal</keyword>
<dbReference type="Pfam" id="PF01641">
    <property type="entry name" value="SelR"/>
    <property type="match status" value="1"/>
</dbReference>
<dbReference type="RefSeq" id="WP_378017802.1">
    <property type="nucleotide sequence ID" value="NZ_JBHSKT010000007.1"/>
</dbReference>
<evidence type="ECO:0000256" key="5">
    <source>
        <dbReference type="SAM" id="SignalP"/>
    </source>
</evidence>
<evidence type="ECO:0000256" key="3">
    <source>
        <dbReference type="ARBA" id="ARBA00048488"/>
    </source>
</evidence>
<protein>
    <recommendedName>
        <fullName evidence="1">peptide-methionine (R)-S-oxide reductase</fullName>
        <ecNumber evidence="1">1.8.4.12</ecNumber>
    </recommendedName>
</protein>
<dbReference type="PROSITE" id="PS51257">
    <property type="entry name" value="PROKAR_LIPOPROTEIN"/>
    <property type="match status" value="1"/>
</dbReference>
<feature type="signal peptide" evidence="5">
    <location>
        <begin position="1"/>
        <end position="17"/>
    </location>
</feature>
<evidence type="ECO:0000256" key="2">
    <source>
        <dbReference type="ARBA" id="ARBA00023002"/>
    </source>
</evidence>
<dbReference type="EC" id="1.8.4.12" evidence="1"/>
<dbReference type="SUPFAM" id="SSF51316">
    <property type="entry name" value="Mss4-like"/>
    <property type="match status" value="1"/>
</dbReference>
<gene>
    <name evidence="7" type="primary">msrB</name>
    <name evidence="7" type="ORF">ACFPIB_12510</name>
</gene>
<evidence type="ECO:0000256" key="1">
    <source>
        <dbReference type="ARBA" id="ARBA00012499"/>
    </source>
</evidence>
<dbReference type="Gene3D" id="2.170.150.20">
    <property type="entry name" value="Peptide methionine sulfoxide reductase"/>
    <property type="match status" value="1"/>
</dbReference>
<evidence type="ECO:0000259" key="6">
    <source>
        <dbReference type="PROSITE" id="PS51790"/>
    </source>
</evidence>
<sequence length="178" mass="20138">MKQVFIFLLLLNFSLTACGQKSDTKNAMQNGQKSPGYEGIKITKSPKTGRDTVVKSEAEWRKQLTPEQFEVTRRKGTETPFRNKYNSNKQKGIYKCICCGLDLFRSETKFESGTGWPSFYDKIGNNVKVAKDNRMGMTRDEVLCNRCGAHLGHVFDDGPKPTGLRYCMNSAALDFVKK</sequence>
<feature type="region of interest" description="Disordered" evidence="4">
    <location>
        <begin position="23"/>
        <end position="49"/>
    </location>
</feature>
<comment type="caution">
    <text evidence="7">The sequence shown here is derived from an EMBL/GenBank/DDBJ whole genome shotgun (WGS) entry which is preliminary data.</text>
</comment>
<dbReference type="PANTHER" id="PTHR10173">
    <property type="entry name" value="METHIONINE SULFOXIDE REDUCTASE"/>
    <property type="match status" value="1"/>
</dbReference>
<comment type="catalytic activity">
    <reaction evidence="3">
        <text>L-methionyl-[protein] + [thioredoxin]-disulfide + H2O = L-methionyl-(R)-S-oxide-[protein] + [thioredoxin]-dithiol</text>
        <dbReference type="Rhea" id="RHEA:24164"/>
        <dbReference type="Rhea" id="RHEA-COMP:10698"/>
        <dbReference type="Rhea" id="RHEA-COMP:10700"/>
        <dbReference type="Rhea" id="RHEA-COMP:12313"/>
        <dbReference type="Rhea" id="RHEA-COMP:12314"/>
        <dbReference type="ChEBI" id="CHEBI:15377"/>
        <dbReference type="ChEBI" id="CHEBI:16044"/>
        <dbReference type="ChEBI" id="CHEBI:29950"/>
        <dbReference type="ChEBI" id="CHEBI:45764"/>
        <dbReference type="ChEBI" id="CHEBI:50058"/>
        <dbReference type="EC" id="1.8.4.12"/>
    </reaction>
</comment>
<dbReference type="InterPro" id="IPR011057">
    <property type="entry name" value="Mss4-like_sf"/>
</dbReference>
<accession>A0ABW0EEW4</accession>
<dbReference type="EMBL" id="JBHSKT010000007">
    <property type="protein sequence ID" value="MFC5271439.1"/>
    <property type="molecule type" value="Genomic_DNA"/>
</dbReference>
<reference evidence="8" key="1">
    <citation type="journal article" date="2019" name="Int. J. Syst. Evol. Microbiol.">
        <title>The Global Catalogue of Microorganisms (GCM) 10K type strain sequencing project: providing services to taxonomists for standard genome sequencing and annotation.</title>
        <authorList>
            <consortium name="The Broad Institute Genomics Platform"/>
            <consortium name="The Broad Institute Genome Sequencing Center for Infectious Disease"/>
            <person name="Wu L."/>
            <person name="Ma J."/>
        </authorList>
    </citation>
    <scope>NUCLEOTIDE SEQUENCE [LARGE SCALE GENOMIC DNA]</scope>
    <source>
        <strain evidence="8">KACC 12602</strain>
    </source>
</reference>
<evidence type="ECO:0000313" key="7">
    <source>
        <dbReference type="EMBL" id="MFC5271439.1"/>
    </source>
</evidence>
<organism evidence="7 8">
    <name type="scientific">Adhaeribacter terreus</name>
    <dbReference type="NCBI Taxonomy" id="529703"/>
    <lineage>
        <taxon>Bacteria</taxon>
        <taxon>Pseudomonadati</taxon>
        <taxon>Bacteroidota</taxon>
        <taxon>Cytophagia</taxon>
        <taxon>Cytophagales</taxon>
        <taxon>Hymenobacteraceae</taxon>
        <taxon>Adhaeribacter</taxon>
    </lineage>
</organism>
<dbReference type="PROSITE" id="PS51790">
    <property type="entry name" value="MSRB"/>
    <property type="match status" value="1"/>
</dbReference>
<dbReference type="InterPro" id="IPR028427">
    <property type="entry name" value="Met_Sox_Rdtase_MsrB"/>
</dbReference>
<evidence type="ECO:0000256" key="4">
    <source>
        <dbReference type="SAM" id="MobiDB-lite"/>
    </source>
</evidence>
<dbReference type="GO" id="GO:0033743">
    <property type="term" value="F:peptide-methionine (R)-S-oxide reductase activity"/>
    <property type="evidence" value="ECO:0007669"/>
    <property type="project" value="UniProtKB-EC"/>
</dbReference>
<feature type="domain" description="MsrB" evidence="6">
    <location>
        <begin position="57"/>
        <end position="178"/>
    </location>
</feature>
<dbReference type="PANTHER" id="PTHR10173:SF52">
    <property type="entry name" value="METHIONINE-R-SULFOXIDE REDUCTASE B1"/>
    <property type="match status" value="1"/>
</dbReference>
<feature type="compositionally biased region" description="Polar residues" evidence="4">
    <location>
        <begin position="23"/>
        <end position="33"/>
    </location>
</feature>
<dbReference type="InterPro" id="IPR002579">
    <property type="entry name" value="Met_Sox_Rdtase_MsrB_dom"/>
</dbReference>
<name>A0ABW0EEW4_9BACT</name>
<keyword evidence="2 7" id="KW-0560">Oxidoreductase</keyword>